<evidence type="ECO:0000313" key="2">
    <source>
        <dbReference type="EMBL" id="OXA54373.1"/>
    </source>
</evidence>
<dbReference type="Proteomes" id="UP000198287">
    <property type="component" value="Unassembled WGS sequence"/>
</dbReference>
<keyword evidence="1" id="KW-0812">Transmembrane</keyword>
<comment type="caution">
    <text evidence="2">The sequence shown here is derived from an EMBL/GenBank/DDBJ whole genome shotgun (WGS) entry which is preliminary data.</text>
</comment>
<feature type="transmembrane region" description="Helical" evidence="1">
    <location>
        <begin position="101"/>
        <end position="121"/>
    </location>
</feature>
<accession>A0A226EA41</accession>
<reference evidence="2 3" key="1">
    <citation type="submission" date="2015-12" db="EMBL/GenBank/DDBJ databases">
        <title>The genome of Folsomia candida.</title>
        <authorList>
            <person name="Faddeeva A."/>
            <person name="Derks M.F."/>
            <person name="Anvar Y."/>
            <person name="Smit S."/>
            <person name="Van Straalen N."/>
            <person name="Roelofs D."/>
        </authorList>
    </citation>
    <scope>NUCLEOTIDE SEQUENCE [LARGE SCALE GENOMIC DNA]</scope>
    <source>
        <strain evidence="2 3">VU population</strain>
        <tissue evidence="2">Whole body</tissue>
    </source>
</reference>
<proteinExistence type="predicted"/>
<feature type="transmembrane region" description="Helical" evidence="1">
    <location>
        <begin position="61"/>
        <end position="81"/>
    </location>
</feature>
<dbReference type="EMBL" id="LNIX01000005">
    <property type="protein sequence ID" value="OXA54373.1"/>
    <property type="molecule type" value="Genomic_DNA"/>
</dbReference>
<dbReference type="AlphaFoldDB" id="A0A226EA41"/>
<keyword evidence="1" id="KW-0472">Membrane</keyword>
<organism evidence="2 3">
    <name type="scientific">Folsomia candida</name>
    <name type="common">Springtail</name>
    <dbReference type="NCBI Taxonomy" id="158441"/>
    <lineage>
        <taxon>Eukaryota</taxon>
        <taxon>Metazoa</taxon>
        <taxon>Ecdysozoa</taxon>
        <taxon>Arthropoda</taxon>
        <taxon>Hexapoda</taxon>
        <taxon>Collembola</taxon>
        <taxon>Entomobryomorpha</taxon>
        <taxon>Isotomoidea</taxon>
        <taxon>Isotomidae</taxon>
        <taxon>Proisotominae</taxon>
        <taxon>Folsomia</taxon>
    </lineage>
</organism>
<protein>
    <submittedName>
        <fullName evidence="2">Uncharacterized protein</fullName>
    </submittedName>
</protein>
<sequence length="198" mass="22984">MHFDQFFATNRLKLQLFHFSQTITAYNALQRFAVFSESLYPQCFTWEKSSWKPYPTLKIKLIPWYVMSILLAGLNIVYLFIVVQEILSYEKDPEINIQSGILLLLTICVYSLDMVITALYVGKVNEICFVMGNFQGFRRILRKYGLPSRSEENFEQEYSPSLILLSRFAEYMESHISELRIDPVGGRSRSQGNAFSGV</sequence>
<evidence type="ECO:0000256" key="1">
    <source>
        <dbReference type="SAM" id="Phobius"/>
    </source>
</evidence>
<keyword evidence="1" id="KW-1133">Transmembrane helix</keyword>
<gene>
    <name evidence="2" type="ORF">Fcan01_10397</name>
</gene>
<name>A0A226EA41_FOLCA</name>
<evidence type="ECO:0000313" key="3">
    <source>
        <dbReference type="Proteomes" id="UP000198287"/>
    </source>
</evidence>
<keyword evidence="3" id="KW-1185">Reference proteome</keyword>